<reference evidence="1 2" key="1">
    <citation type="submission" date="2018-07" db="EMBL/GenBank/DDBJ databases">
        <title>Genomic Encyclopedia of Type Strains, Phase IV (KMG-IV): sequencing the most valuable type-strain genomes for metagenomic binning, comparative biology and taxonomic classification.</title>
        <authorList>
            <person name="Goeker M."/>
        </authorList>
    </citation>
    <scope>NUCLEOTIDE SEQUENCE [LARGE SCALE GENOMIC DNA]</scope>
    <source>
        <strain evidence="1 2">DSM 5603</strain>
    </source>
</reference>
<organism evidence="1 2">
    <name type="scientific">Gluconacetobacter liquefaciens</name>
    <name type="common">Acetobacter liquefaciens</name>
    <dbReference type="NCBI Taxonomy" id="89584"/>
    <lineage>
        <taxon>Bacteria</taxon>
        <taxon>Pseudomonadati</taxon>
        <taxon>Pseudomonadota</taxon>
        <taxon>Alphaproteobacteria</taxon>
        <taxon>Acetobacterales</taxon>
        <taxon>Acetobacteraceae</taxon>
        <taxon>Gluconacetobacter</taxon>
    </lineage>
</organism>
<name>A0A370G0T3_GLULI</name>
<dbReference type="AlphaFoldDB" id="A0A370G0T3"/>
<dbReference type="EMBL" id="QQAW01000006">
    <property type="protein sequence ID" value="RDI37491.1"/>
    <property type="molecule type" value="Genomic_DNA"/>
</dbReference>
<gene>
    <name evidence="1" type="ORF">C7453_106219</name>
</gene>
<protein>
    <submittedName>
        <fullName evidence="1">Uncharacterized protein</fullName>
    </submittedName>
</protein>
<proteinExistence type="predicted"/>
<sequence>MNTAITMTARLSGANALLVSRAPAQAGLLLPLRLICP</sequence>
<keyword evidence="2" id="KW-1185">Reference proteome</keyword>
<evidence type="ECO:0000313" key="2">
    <source>
        <dbReference type="Proteomes" id="UP000254958"/>
    </source>
</evidence>
<dbReference type="Proteomes" id="UP000254958">
    <property type="component" value="Unassembled WGS sequence"/>
</dbReference>
<accession>A0A370G0T3</accession>
<comment type="caution">
    <text evidence="1">The sequence shown here is derived from an EMBL/GenBank/DDBJ whole genome shotgun (WGS) entry which is preliminary data.</text>
</comment>
<evidence type="ECO:0000313" key="1">
    <source>
        <dbReference type="EMBL" id="RDI37491.1"/>
    </source>
</evidence>